<keyword evidence="4" id="KW-0732">Signal</keyword>
<keyword evidence="2 3" id="KW-0802">TPR repeat</keyword>
<dbReference type="OrthoDB" id="5290951at2"/>
<dbReference type="EMBL" id="FOVE01000019">
    <property type="protein sequence ID" value="SFN85672.1"/>
    <property type="molecule type" value="Genomic_DNA"/>
</dbReference>
<dbReference type="Pfam" id="PF21197">
    <property type="entry name" value="PgaA_barrel"/>
    <property type="match status" value="1"/>
</dbReference>
<feature type="chain" id="PRO_5017309846" evidence="4">
    <location>
        <begin position="19"/>
        <end position="601"/>
    </location>
</feature>
<dbReference type="InterPro" id="IPR049003">
    <property type="entry name" value="PgaA_barrel"/>
</dbReference>
<dbReference type="PANTHER" id="PTHR44858:SF1">
    <property type="entry name" value="UDP-N-ACETYLGLUCOSAMINE--PEPTIDE N-ACETYLGLUCOSAMINYLTRANSFERASE SPINDLY-RELATED"/>
    <property type="match status" value="1"/>
</dbReference>
<dbReference type="Gene3D" id="1.25.40.10">
    <property type="entry name" value="Tetratricopeptide repeat domain"/>
    <property type="match status" value="2"/>
</dbReference>
<evidence type="ECO:0000313" key="6">
    <source>
        <dbReference type="EMBL" id="SFN85672.1"/>
    </source>
</evidence>
<evidence type="ECO:0000259" key="5">
    <source>
        <dbReference type="Pfam" id="PF21197"/>
    </source>
</evidence>
<keyword evidence="1" id="KW-0677">Repeat</keyword>
<dbReference type="Pfam" id="PF14559">
    <property type="entry name" value="TPR_19"/>
    <property type="match status" value="1"/>
</dbReference>
<dbReference type="SMART" id="SM00028">
    <property type="entry name" value="TPR"/>
    <property type="match status" value="6"/>
</dbReference>
<name>A0A1I5CFS4_9NEIS</name>
<accession>A0A1I5CFS4</accession>
<evidence type="ECO:0000256" key="2">
    <source>
        <dbReference type="ARBA" id="ARBA00022803"/>
    </source>
</evidence>
<keyword evidence="7" id="KW-1185">Reference proteome</keyword>
<dbReference type="AlphaFoldDB" id="A0A1I5CFS4"/>
<feature type="repeat" description="TPR" evidence="3">
    <location>
        <begin position="53"/>
        <end position="86"/>
    </location>
</feature>
<dbReference type="STRING" id="83765.SAMN05660284_02402"/>
<protein>
    <submittedName>
        <fullName evidence="6">Tetratricopeptide repeat-containing protein</fullName>
    </submittedName>
</protein>
<evidence type="ECO:0000313" key="7">
    <source>
        <dbReference type="Proteomes" id="UP000242869"/>
    </source>
</evidence>
<evidence type="ECO:0000256" key="1">
    <source>
        <dbReference type="ARBA" id="ARBA00022737"/>
    </source>
</evidence>
<organism evidence="6 7">
    <name type="scientific">Formivibrio citricus</name>
    <dbReference type="NCBI Taxonomy" id="83765"/>
    <lineage>
        <taxon>Bacteria</taxon>
        <taxon>Pseudomonadati</taxon>
        <taxon>Pseudomonadota</taxon>
        <taxon>Betaproteobacteria</taxon>
        <taxon>Neisseriales</taxon>
        <taxon>Chitinibacteraceae</taxon>
        <taxon>Formivibrio</taxon>
    </lineage>
</organism>
<reference evidence="7" key="1">
    <citation type="submission" date="2016-10" db="EMBL/GenBank/DDBJ databases">
        <authorList>
            <person name="Varghese N."/>
            <person name="Submissions S."/>
        </authorList>
    </citation>
    <scope>NUCLEOTIDE SEQUENCE [LARGE SCALE GENOMIC DNA]</scope>
    <source>
        <strain evidence="7">DSM 6150</strain>
    </source>
</reference>
<dbReference type="Proteomes" id="UP000242869">
    <property type="component" value="Unassembled WGS sequence"/>
</dbReference>
<feature type="signal peptide" evidence="4">
    <location>
        <begin position="1"/>
        <end position="18"/>
    </location>
</feature>
<dbReference type="InterPro" id="IPR011990">
    <property type="entry name" value="TPR-like_helical_dom_sf"/>
</dbReference>
<dbReference type="SUPFAM" id="SSF48452">
    <property type="entry name" value="TPR-like"/>
    <property type="match status" value="1"/>
</dbReference>
<dbReference type="PROSITE" id="PS50005">
    <property type="entry name" value="TPR"/>
    <property type="match status" value="1"/>
</dbReference>
<dbReference type="InterPro" id="IPR050498">
    <property type="entry name" value="Ycf3"/>
</dbReference>
<dbReference type="InterPro" id="IPR019734">
    <property type="entry name" value="TPR_rpt"/>
</dbReference>
<gene>
    <name evidence="6" type="ORF">SAMN05660284_02402</name>
</gene>
<sequence>MKRSLLVCMMFSAQQLIAAGTLPENGLRAEMENRWEDAAKIYRQTLEASPARGDLWLRLSDIHSRLKQHDQAAKALEQAVRLNPEDAGLWMKLSRARSMAGDGQGAFAASGEALKLQPDNIEFLHARAELATWVDNRQAATEAYQRISRLAANDAKAQLGLARLDAWSGRTDSAVAGYKAYLKQRPDDKQVWLDLVKTEGWRGNYPDALDELDEYLLRFGEDRSYLEQRARALAWLGKTKPALEIVEKLLGETPQDVDLLTTRAIARHAANRHREALADLQTIKRLRPDTKETADLSRYLLTPQRSSVTLAYNYGKDSDDVRIGRTSLTGEYVLNPETRFLAGGEWQRLRADTGSGLENINGDNDVNYRGAWLGIKRRFSRMAAGDMRVGGASAAGHNQFLTYKVGFDLRPNDEWWVRPEVERDLFAVSPRAASLPVKRDSNRLYTRWTPDSRYTVDGFASYDHFSDSNNRWEVSLAPRRAMWRTQLVNIDLGLSARWFGFQKDLNNGYYDPQNYQRYALTAFTYWKISDNSGASLALSAGAHKDNTMSSFKPGGDAVLEVFHGIYDDWYLRGYVSLLHNSRQGSGGYRGTTAGASLTRRF</sequence>
<evidence type="ECO:0000256" key="3">
    <source>
        <dbReference type="PROSITE-ProRule" id="PRU00339"/>
    </source>
</evidence>
<dbReference type="PANTHER" id="PTHR44858">
    <property type="entry name" value="TETRATRICOPEPTIDE REPEAT PROTEIN 6"/>
    <property type="match status" value="1"/>
</dbReference>
<dbReference type="RefSeq" id="WP_091196804.1">
    <property type="nucleotide sequence ID" value="NZ_FOVE01000019.1"/>
</dbReference>
<feature type="domain" description="PgaA membrane beta barrel" evidence="5">
    <location>
        <begin position="407"/>
        <end position="519"/>
    </location>
</feature>
<proteinExistence type="predicted"/>
<evidence type="ECO:0000256" key="4">
    <source>
        <dbReference type="SAM" id="SignalP"/>
    </source>
</evidence>